<keyword evidence="4 9" id="KW-0812">Transmembrane</keyword>
<dbReference type="InterPro" id="IPR028055">
    <property type="entry name" value="YidC/Oxa/ALB_C"/>
</dbReference>
<name>K2G9H7_9BACT</name>
<reference evidence="12" key="1">
    <citation type="journal article" date="2012" name="Science">
        <title>Fermentation, hydrogen, and sulfur metabolism in multiple uncultivated bacterial phyla.</title>
        <authorList>
            <person name="Wrighton K.C."/>
            <person name="Thomas B.C."/>
            <person name="Sharon I."/>
            <person name="Miller C.S."/>
            <person name="Castelle C.J."/>
            <person name="VerBerkmoes N.C."/>
            <person name="Wilkins M.J."/>
            <person name="Hettich R.L."/>
            <person name="Lipton M.S."/>
            <person name="Williams K.H."/>
            <person name="Long P.E."/>
            <person name="Banfield J.F."/>
        </authorList>
    </citation>
    <scope>NUCLEOTIDE SEQUENCE [LARGE SCALE GENOMIC DNA]</scope>
</reference>
<dbReference type="NCBIfam" id="TIGR03592">
    <property type="entry name" value="yidC_oxa1_cterm"/>
    <property type="match status" value="1"/>
</dbReference>
<dbReference type="PANTHER" id="PTHR12428:SF65">
    <property type="entry name" value="CYTOCHROME C OXIDASE ASSEMBLY PROTEIN COX18, MITOCHONDRIAL"/>
    <property type="match status" value="1"/>
</dbReference>
<evidence type="ECO:0000256" key="4">
    <source>
        <dbReference type="ARBA" id="ARBA00022692"/>
    </source>
</evidence>
<gene>
    <name evidence="12" type="ORF">ACD_4C00138G0008</name>
</gene>
<feature type="transmembrane region" description="Helical" evidence="10">
    <location>
        <begin position="238"/>
        <end position="258"/>
    </location>
</feature>
<comment type="similarity">
    <text evidence="9">Belongs to the OXA1/ALB3/YidC family.</text>
</comment>
<evidence type="ECO:0000256" key="7">
    <source>
        <dbReference type="ARBA" id="ARBA00023136"/>
    </source>
</evidence>
<keyword evidence="3" id="KW-1003">Cell membrane</keyword>
<evidence type="ECO:0000256" key="5">
    <source>
        <dbReference type="ARBA" id="ARBA00022927"/>
    </source>
</evidence>
<evidence type="ECO:0000256" key="10">
    <source>
        <dbReference type="SAM" id="Phobius"/>
    </source>
</evidence>
<dbReference type="GO" id="GO:0005886">
    <property type="term" value="C:plasma membrane"/>
    <property type="evidence" value="ECO:0007669"/>
    <property type="project" value="UniProtKB-SubCell"/>
</dbReference>
<accession>K2G9H7</accession>
<keyword evidence="7 10" id="KW-0472">Membrane</keyword>
<evidence type="ECO:0000256" key="2">
    <source>
        <dbReference type="ARBA" id="ARBA00022448"/>
    </source>
</evidence>
<feature type="transmembrane region" description="Helical" evidence="10">
    <location>
        <begin position="293"/>
        <end position="311"/>
    </location>
</feature>
<dbReference type="GO" id="GO:0015031">
    <property type="term" value="P:protein transport"/>
    <property type="evidence" value="ECO:0007669"/>
    <property type="project" value="UniProtKB-KW"/>
</dbReference>
<evidence type="ECO:0000256" key="8">
    <source>
        <dbReference type="ARBA" id="ARBA00023186"/>
    </source>
</evidence>
<feature type="domain" description="Membrane insertase YidC/Oxa/ALB C-terminal" evidence="11">
    <location>
        <begin position="170"/>
        <end position="392"/>
    </location>
</feature>
<feature type="transmembrane region" description="Helical" evidence="10">
    <location>
        <begin position="169"/>
        <end position="187"/>
    </location>
</feature>
<dbReference type="PANTHER" id="PTHR12428">
    <property type="entry name" value="OXA1"/>
    <property type="match status" value="1"/>
</dbReference>
<keyword evidence="2" id="KW-0813">Transport</keyword>
<dbReference type="CDD" id="cd20070">
    <property type="entry name" value="5TM_YidC_Alb3"/>
    <property type="match status" value="1"/>
</dbReference>
<feature type="transmembrane region" description="Helical" evidence="10">
    <location>
        <begin position="348"/>
        <end position="367"/>
    </location>
</feature>
<protein>
    <recommendedName>
        <fullName evidence="11">Membrane insertase YidC/Oxa/ALB C-terminal domain-containing protein</fullName>
    </recommendedName>
</protein>
<evidence type="ECO:0000256" key="3">
    <source>
        <dbReference type="ARBA" id="ARBA00022475"/>
    </source>
</evidence>
<evidence type="ECO:0000256" key="1">
    <source>
        <dbReference type="ARBA" id="ARBA00004651"/>
    </source>
</evidence>
<dbReference type="InterPro" id="IPR047196">
    <property type="entry name" value="YidC_ALB_C"/>
</dbReference>
<dbReference type="InterPro" id="IPR001708">
    <property type="entry name" value="YidC/ALB3/OXA1/COX18"/>
</dbReference>
<dbReference type="GO" id="GO:0032977">
    <property type="term" value="F:membrane insertase activity"/>
    <property type="evidence" value="ECO:0007669"/>
    <property type="project" value="InterPro"/>
</dbReference>
<dbReference type="GO" id="GO:0051205">
    <property type="term" value="P:protein insertion into membrane"/>
    <property type="evidence" value="ECO:0007669"/>
    <property type="project" value="TreeGrafter"/>
</dbReference>
<keyword evidence="6 10" id="KW-1133">Transmembrane helix</keyword>
<feature type="transmembrane region" description="Helical" evidence="10">
    <location>
        <begin position="144"/>
        <end position="163"/>
    </location>
</feature>
<proteinExistence type="inferred from homology"/>
<evidence type="ECO:0000256" key="9">
    <source>
        <dbReference type="RuleBase" id="RU003945"/>
    </source>
</evidence>
<evidence type="ECO:0000259" key="11">
    <source>
        <dbReference type="Pfam" id="PF02096"/>
    </source>
</evidence>
<comment type="caution">
    <text evidence="12">The sequence shown here is derived from an EMBL/GenBank/DDBJ whole genome shotgun (WGS) entry which is preliminary data.</text>
</comment>
<comment type="subcellular location">
    <subcellularLocation>
        <location evidence="1">Cell membrane</location>
        <topology evidence="1">Multi-pass membrane protein</topology>
    </subcellularLocation>
    <subcellularLocation>
        <location evidence="9">Membrane</location>
        <topology evidence="9">Multi-pass membrane protein</topology>
    </subcellularLocation>
</comment>
<organism evidence="12">
    <name type="scientific">uncultured bacterium</name>
    <name type="common">gcode 4</name>
    <dbReference type="NCBI Taxonomy" id="1234023"/>
    <lineage>
        <taxon>Bacteria</taxon>
        <taxon>environmental samples</taxon>
    </lineage>
</organism>
<keyword evidence="5" id="KW-0653">Protein transport</keyword>
<sequence length="396" mass="46974">MKKDKILNFLIALLLALIVFNLFLQPKKTENVVATGVTFKALKTNYTVPNIPILEVNNNTDNEIYINTCKDLSIFKDSLKIDKDIPTSFCKDIKIEKKSKQTLDLNPINKLFASSWQLTFNLKTLEKEYVASVTMEDKWYINNFFSSIFYAPVYNLFVLLITYLPGHSLWLAIIIVTLIIRFIILVPQHHILMNSKKMQGIQPKIKEIQVKYKWDQWKIWMELLELYKKEKVNPMWSCLPLLIQFPLLIVLYWVISWITSFSNYYYLYPPLQDFQVSEINSYFLGLNLIKQEWVSWIILAVVIWIAQFVQIKSSLTIHKKTKTKQWEIIKKDVVVDDPVSEFMPDPNVMNAFMLWWMPIMLSFTAYFMPSWVWIYWLIWTLFTLAQQIVVNKISKK</sequence>
<dbReference type="Pfam" id="PF02096">
    <property type="entry name" value="60KD_IMP"/>
    <property type="match status" value="1"/>
</dbReference>
<dbReference type="EMBL" id="AMFJ01000654">
    <property type="protein sequence ID" value="EKE26819.1"/>
    <property type="molecule type" value="Genomic_DNA"/>
</dbReference>
<keyword evidence="8" id="KW-0143">Chaperone</keyword>
<feature type="transmembrane region" description="Helical" evidence="10">
    <location>
        <begin position="6"/>
        <end position="24"/>
    </location>
</feature>
<dbReference type="AlphaFoldDB" id="K2G9H7"/>
<evidence type="ECO:0000256" key="6">
    <source>
        <dbReference type="ARBA" id="ARBA00022989"/>
    </source>
</evidence>
<evidence type="ECO:0000313" key="12">
    <source>
        <dbReference type="EMBL" id="EKE26819.1"/>
    </source>
</evidence>